<dbReference type="EMBL" id="JAAWWB010000034">
    <property type="protein sequence ID" value="KAG6741727.1"/>
    <property type="molecule type" value="Genomic_DNA"/>
</dbReference>
<reference evidence="2" key="1">
    <citation type="journal article" date="2020" name="bioRxiv">
        <title>Hybrid origin of Populus tomentosa Carr. identified through genome sequencing and phylogenomic analysis.</title>
        <authorList>
            <person name="An X."/>
            <person name="Gao K."/>
            <person name="Chen Z."/>
            <person name="Li J."/>
            <person name="Yang X."/>
            <person name="Yang X."/>
            <person name="Zhou J."/>
            <person name="Guo T."/>
            <person name="Zhao T."/>
            <person name="Huang S."/>
            <person name="Miao D."/>
            <person name="Khan W.U."/>
            <person name="Rao P."/>
            <person name="Ye M."/>
            <person name="Lei B."/>
            <person name="Liao W."/>
            <person name="Wang J."/>
            <person name="Ji L."/>
            <person name="Li Y."/>
            <person name="Guo B."/>
            <person name="Mustafa N.S."/>
            <person name="Li S."/>
            <person name="Yun Q."/>
            <person name="Keller S.R."/>
            <person name="Mao J."/>
            <person name="Zhang R."/>
            <person name="Strauss S.H."/>
        </authorList>
    </citation>
    <scope>NUCLEOTIDE SEQUENCE</scope>
    <source>
        <strain evidence="2">GM15</strain>
        <tissue evidence="2">Leaf</tissue>
    </source>
</reference>
<evidence type="ECO:0000313" key="2">
    <source>
        <dbReference type="EMBL" id="KAG6741727.1"/>
    </source>
</evidence>
<name>A0A8X8C5C0_POPTO</name>
<comment type="caution">
    <text evidence="2">The sequence shown here is derived from an EMBL/GenBank/DDBJ whole genome shotgun (WGS) entry which is preliminary data.</text>
</comment>
<protein>
    <submittedName>
        <fullName evidence="2">Uncharacterized protein</fullName>
    </submittedName>
</protein>
<sequence length="103" mass="11796">MTVRERERNNKNDSQEIGGCNTEDQGSKDLIKKKVGYVHSQVLRIREEDSHLGEERLSAAKEMIRKALIGKLEESFGVPPHAAMEDLLLMEDELEVKEMQFVI</sequence>
<evidence type="ECO:0000256" key="1">
    <source>
        <dbReference type="SAM" id="MobiDB-lite"/>
    </source>
</evidence>
<proteinExistence type="predicted"/>
<dbReference type="Proteomes" id="UP000886885">
    <property type="component" value="Chromosome 17D"/>
</dbReference>
<organism evidence="2 3">
    <name type="scientific">Populus tomentosa</name>
    <name type="common">Chinese white poplar</name>
    <dbReference type="NCBI Taxonomy" id="118781"/>
    <lineage>
        <taxon>Eukaryota</taxon>
        <taxon>Viridiplantae</taxon>
        <taxon>Streptophyta</taxon>
        <taxon>Embryophyta</taxon>
        <taxon>Tracheophyta</taxon>
        <taxon>Spermatophyta</taxon>
        <taxon>Magnoliopsida</taxon>
        <taxon>eudicotyledons</taxon>
        <taxon>Gunneridae</taxon>
        <taxon>Pentapetalae</taxon>
        <taxon>rosids</taxon>
        <taxon>fabids</taxon>
        <taxon>Malpighiales</taxon>
        <taxon>Salicaceae</taxon>
        <taxon>Saliceae</taxon>
        <taxon>Populus</taxon>
    </lineage>
</organism>
<evidence type="ECO:0000313" key="3">
    <source>
        <dbReference type="Proteomes" id="UP000886885"/>
    </source>
</evidence>
<feature type="compositionally biased region" description="Basic and acidic residues" evidence="1">
    <location>
        <begin position="1"/>
        <end position="14"/>
    </location>
</feature>
<dbReference type="OrthoDB" id="852323at2759"/>
<gene>
    <name evidence="2" type="ORF">POTOM_055005</name>
</gene>
<dbReference type="AlphaFoldDB" id="A0A8X8C5C0"/>
<feature type="region of interest" description="Disordered" evidence="1">
    <location>
        <begin position="1"/>
        <end position="25"/>
    </location>
</feature>
<accession>A0A8X8C5C0</accession>
<keyword evidence="3" id="KW-1185">Reference proteome</keyword>